<dbReference type="InterPro" id="IPR036188">
    <property type="entry name" value="FAD/NAD-bd_sf"/>
</dbReference>
<dbReference type="InterPro" id="IPR051704">
    <property type="entry name" value="FAD_aromatic-hydroxylase"/>
</dbReference>
<dbReference type="PANTHER" id="PTHR46865:SF2">
    <property type="entry name" value="MONOOXYGENASE"/>
    <property type="match status" value="1"/>
</dbReference>
<name>A0ABT8XKP7_9HYPH</name>
<keyword evidence="2" id="KW-0560">Oxidoreductase</keyword>
<accession>A0ABT8XKP7</accession>
<evidence type="ECO:0000259" key="1">
    <source>
        <dbReference type="Pfam" id="PF01494"/>
    </source>
</evidence>
<dbReference type="Gene3D" id="3.30.9.10">
    <property type="entry name" value="D-Amino Acid Oxidase, subunit A, domain 2"/>
    <property type="match status" value="1"/>
</dbReference>
<organism evidence="2 3">
    <name type="scientific">Shinella curvata</name>
    <dbReference type="NCBI Taxonomy" id="1817964"/>
    <lineage>
        <taxon>Bacteria</taxon>
        <taxon>Pseudomonadati</taxon>
        <taxon>Pseudomonadota</taxon>
        <taxon>Alphaproteobacteria</taxon>
        <taxon>Hyphomicrobiales</taxon>
        <taxon>Rhizobiaceae</taxon>
        <taxon>Shinella</taxon>
    </lineage>
</organism>
<dbReference type="RefSeq" id="WP_244763854.1">
    <property type="nucleotide sequence ID" value="NZ_JALJCJ010000009.1"/>
</dbReference>
<dbReference type="EMBL" id="WHSC02000011">
    <property type="protein sequence ID" value="MDO6124268.1"/>
    <property type="molecule type" value="Genomic_DNA"/>
</dbReference>
<dbReference type="PANTHER" id="PTHR46865">
    <property type="entry name" value="OXIDOREDUCTASE-RELATED"/>
    <property type="match status" value="1"/>
</dbReference>
<evidence type="ECO:0000313" key="2">
    <source>
        <dbReference type="EMBL" id="MDO6124268.1"/>
    </source>
</evidence>
<proteinExistence type="predicted"/>
<evidence type="ECO:0000313" key="3">
    <source>
        <dbReference type="Proteomes" id="UP001177080"/>
    </source>
</evidence>
<dbReference type="Proteomes" id="UP001177080">
    <property type="component" value="Unassembled WGS sequence"/>
</dbReference>
<keyword evidence="2" id="KW-0503">Monooxygenase</keyword>
<comment type="caution">
    <text evidence="2">The sequence shown here is derived from an EMBL/GenBank/DDBJ whole genome shotgun (WGS) entry which is preliminary data.</text>
</comment>
<feature type="domain" description="FAD-binding" evidence="1">
    <location>
        <begin position="9"/>
        <end position="342"/>
    </location>
</feature>
<dbReference type="PRINTS" id="PR00420">
    <property type="entry name" value="RNGMNOXGNASE"/>
</dbReference>
<sequence>MVAEPARKRVLVAGASIAGTSAAWWLQRRGFDVTVVERHPGFRDGGQNIDVRGAGRKVLAKMGLEQAVKDNGTGEAGIRFVDEHDNEIAEFDVEELGPEGPTAELEILRGDLARILYEACGDDVSFRFGDVIKAIEDGADAASVIFESGAREDFDLVIVAEGVGSSTRELVFQGENEPRWLDVTMGYFTIPKGQSDDDHCRIYTAGEGRSIWLRPDNKGTTRAILVVQKEADGEDELSPERQKAFLVDLFRDACWEAPRVLAGLETTNDLYFDVLRQVKMDRWSSGRVVLTGDAAWCATPIAGIGTTLAIVGAYVLAGELSQGPSLQHALKRYDEIMRPFVEKGQGVPKVAPKMLQPQTRFGVALQHAVLRVAAAPGIKQIATKLFISGADEIELPDYASVYPRN</sequence>
<reference evidence="2" key="1">
    <citation type="submission" date="2022-04" db="EMBL/GenBank/DDBJ databases">
        <title>Shinella lacus sp. nov., a novel member of the genus Shinella from water.</title>
        <authorList>
            <person name="Deng Y."/>
        </authorList>
    </citation>
    <scope>NUCLEOTIDE SEQUENCE</scope>
    <source>
        <strain evidence="2">JCM 31239</strain>
    </source>
</reference>
<protein>
    <submittedName>
        <fullName evidence="2">FAD-dependent monooxygenase</fullName>
    </submittedName>
</protein>
<dbReference type="SUPFAM" id="SSF51905">
    <property type="entry name" value="FAD/NAD(P)-binding domain"/>
    <property type="match status" value="1"/>
</dbReference>
<gene>
    <name evidence="2" type="ORF">GB928_024025</name>
</gene>
<dbReference type="GO" id="GO:0004497">
    <property type="term" value="F:monooxygenase activity"/>
    <property type="evidence" value="ECO:0007669"/>
    <property type="project" value="UniProtKB-KW"/>
</dbReference>
<dbReference type="Pfam" id="PF01494">
    <property type="entry name" value="FAD_binding_3"/>
    <property type="match status" value="1"/>
</dbReference>
<keyword evidence="3" id="KW-1185">Reference proteome</keyword>
<dbReference type="Gene3D" id="3.50.50.60">
    <property type="entry name" value="FAD/NAD(P)-binding domain"/>
    <property type="match status" value="1"/>
</dbReference>
<dbReference type="InterPro" id="IPR002938">
    <property type="entry name" value="FAD-bd"/>
</dbReference>